<dbReference type="Proteomes" id="UP000035763">
    <property type="component" value="Unassembled WGS sequence"/>
</dbReference>
<evidence type="ECO:0000256" key="4">
    <source>
        <dbReference type="ARBA" id="ARBA00022825"/>
    </source>
</evidence>
<dbReference type="MEROPS" id="S08.149"/>
<dbReference type="Gene3D" id="3.40.50.200">
    <property type="entry name" value="Peptidase S8/S53 domain"/>
    <property type="match status" value="1"/>
</dbReference>
<dbReference type="GO" id="GO:0016485">
    <property type="term" value="P:protein processing"/>
    <property type="evidence" value="ECO:0007669"/>
    <property type="project" value="TreeGrafter"/>
</dbReference>
<organism evidence="10 11">
    <name type="scientific">Nostocoides australiense Ben110</name>
    <dbReference type="NCBI Taxonomy" id="1193182"/>
    <lineage>
        <taxon>Bacteria</taxon>
        <taxon>Bacillati</taxon>
        <taxon>Actinomycetota</taxon>
        <taxon>Actinomycetes</taxon>
        <taxon>Micrococcales</taxon>
        <taxon>Intrasporangiaceae</taxon>
        <taxon>Nostocoides</taxon>
    </lineage>
</organism>
<dbReference type="STRING" id="1193182.BN11_690001"/>
<dbReference type="PRINTS" id="PR00723">
    <property type="entry name" value="SUBTILISIN"/>
</dbReference>
<keyword evidence="3 6" id="KW-0378">Hydrolase</keyword>
<dbReference type="GO" id="GO:0016020">
    <property type="term" value="C:membrane"/>
    <property type="evidence" value="ECO:0007669"/>
    <property type="project" value="TreeGrafter"/>
</dbReference>
<dbReference type="PANTHER" id="PTHR42884:SF14">
    <property type="entry name" value="NEUROENDOCRINE CONVERTASE 1"/>
    <property type="match status" value="1"/>
</dbReference>
<dbReference type="AlphaFoldDB" id="W6K1R7"/>
<dbReference type="SUPFAM" id="SSF52743">
    <property type="entry name" value="Subtilisin-like"/>
    <property type="match status" value="1"/>
</dbReference>
<reference evidence="10 11" key="1">
    <citation type="journal article" date="2013" name="ISME J.">
        <title>A metabolic model for members of the genus Tetrasphaera involved in enhanced biological phosphorus removal.</title>
        <authorList>
            <person name="Kristiansen R."/>
            <person name="Nguyen H.T.T."/>
            <person name="Saunders A.M."/>
            <person name="Nielsen J.L."/>
            <person name="Wimmer R."/>
            <person name="Le V.Q."/>
            <person name="McIlroy S.J."/>
            <person name="Petrovski S."/>
            <person name="Seviour R.J."/>
            <person name="Calteau A."/>
            <person name="Nielsen K.L."/>
            <person name="Nielsen P.H."/>
        </authorList>
    </citation>
    <scope>NUCLEOTIDE SEQUENCE [LARGE SCALE GENOMIC DNA]</scope>
    <source>
        <strain evidence="10 11">Ben110</strain>
    </source>
</reference>
<gene>
    <name evidence="10" type="ORF">BN11_690001</name>
</gene>
<evidence type="ECO:0000313" key="11">
    <source>
        <dbReference type="Proteomes" id="UP000035763"/>
    </source>
</evidence>
<dbReference type="PROSITE" id="PS00136">
    <property type="entry name" value="SUBTILASE_ASP"/>
    <property type="match status" value="1"/>
</dbReference>
<evidence type="ECO:0000313" key="10">
    <source>
        <dbReference type="EMBL" id="CCH75412.1"/>
    </source>
</evidence>
<dbReference type="InterPro" id="IPR022398">
    <property type="entry name" value="Peptidase_S8_His-AS"/>
</dbReference>
<evidence type="ECO:0000256" key="7">
    <source>
        <dbReference type="RuleBase" id="RU003355"/>
    </source>
</evidence>
<feature type="compositionally biased region" description="Basic and acidic residues" evidence="8">
    <location>
        <begin position="87"/>
        <end position="97"/>
    </location>
</feature>
<keyword evidence="2 6" id="KW-0645">Protease</keyword>
<dbReference type="InterPro" id="IPR000209">
    <property type="entry name" value="Peptidase_S8/S53_dom"/>
</dbReference>
<dbReference type="InterPro" id="IPR036852">
    <property type="entry name" value="Peptidase_S8/S53_dom_sf"/>
</dbReference>
<sequence length="532" mass="56406">MLAREGADAQAIADRLAAGGARITNVNTDIGLISLDTTSSTFVDDTSRMDGVQGVARDRAIGRSPGAAPRPSDVEKENRVTPAAERGTSDSDRADAKYSGDPLDRWLWGMDMIKAGAAHQKTLGDKRVRVGILDTGVDGRHPDLAANFDRRLSRNFTTDMTDVDGECEYTSCKDPNNVDDNGHGTHVAGTIAAAMNGMGLSGVAPKATIVNIRGGQDSGYFFLGPVSNALTYAANTGLDVVNMSFYVDPWLYNCTGGAPEDTPAQAREQETVIATMNRALKYATSKNVTLVAALGNQHDDLAKPRQDVSSPDYGAEPHRRTIFNSRCVTLPTEGPNVLGISSLGPSGTKSDFSNYTTEVYSTEIEFSAPGGWYRDGFGTATYRTNENMILSSAPRRVLQAEGAVDPKGNITPLGKELGVKKACTANPAPGADRCGFYQYLQGTSMAAPHATGVAALAVSAHGHKSADGLTMKPGAVRWLMAQTATDHACPAGGVQEYFNEDRDETYTAICRGTTDRNGFNGFGIVNANGVVR</sequence>
<accession>W6K1R7</accession>
<evidence type="ECO:0000256" key="8">
    <source>
        <dbReference type="SAM" id="MobiDB-lite"/>
    </source>
</evidence>
<dbReference type="InterPro" id="IPR023827">
    <property type="entry name" value="Peptidase_S8_Asp-AS"/>
</dbReference>
<evidence type="ECO:0000259" key="9">
    <source>
        <dbReference type="Pfam" id="PF00082"/>
    </source>
</evidence>
<evidence type="ECO:0000256" key="5">
    <source>
        <dbReference type="PIRSR" id="PIRSR615500-1"/>
    </source>
</evidence>
<keyword evidence="4 6" id="KW-0720">Serine protease</keyword>
<dbReference type="InterPro" id="IPR023828">
    <property type="entry name" value="Peptidase_S8_Ser-AS"/>
</dbReference>
<dbReference type="PROSITE" id="PS00137">
    <property type="entry name" value="SUBTILASE_HIS"/>
    <property type="match status" value="1"/>
</dbReference>
<dbReference type="PROSITE" id="PS00138">
    <property type="entry name" value="SUBTILASE_SER"/>
    <property type="match status" value="1"/>
</dbReference>
<evidence type="ECO:0000256" key="6">
    <source>
        <dbReference type="PROSITE-ProRule" id="PRU01240"/>
    </source>
</evidence>
<evidence type="ECO:0000256" key="2">
    <source>
        <dbReference type="ARBA" id="ARBA00022670"/>
    </source>
</evidence>
<evidence type="ECO:0000256" key="3">
    <source>
        <dbReference type="ARBA" id="ARBA00022801"/>
    </source>
</evidence>
<comment type="similarity">
    <text evidence="1 6 7">Belongs to the peptidase S8 family.</text>
</comment>
<name>W6K1R7_9MICO</name>
<feature type="domain" description="Peptidase S8/S53" evidence="9">
    <location>
        <begin position="126"/>
        <end position="487"/>
    </location>
</feature>
<dbReference type="EMBL" id="CAJA01000495">
    <property type="protein sequence ID" value="CCH75412.1"/>
    <property type="molecule type" value="Genomic_DNA"/>
</dbReference>
<dbReference type="GO" id="GO:0004252">
    <property type="term" value="F:serine-type endopeptidase activity"/>
    <property type="evidence" value="ECO:0007669"/>
    <property type="project" value="UniProtKB-UniRule"/>
</dbReference>
<dbReference type="InterPro" id="IPR015500">
    <property type="entry name" value="Peptidase_S8_subtilisin-rel"/>
</dbReference>
<comment type="caution">
    <text evidence="10">The sequence shown here is derived from an EMBL/GenBank/DDBJ whole genome shotgun (WGS) entry which is preliminary data.</text>
</comment>
<dbReference type="PANTHER" id="PTHR42884">
    <property type="entry name" value="PROPROTEIN CONVERTASE SUBTILISIN/KEXIN-RELATED"/>
    <property type="match status" value="1"/>
</dbReference>
<keyword evidence="11" id="KW-1185">Reference proteome</keyword>
<proteinExistence type="inferred from homology"/>
<feature type="active site" description="Charge relay system" evidence="5 6">
    <location>
        <position position="183"/>
    </location>
</feature>
<feature type="active site" description="Charge relay system" evidence="5 6">
    <location>
        <position position="444"/>
    </location>
</feature>
<evidence type="ECO:0000256" key="1">
    <source>
        <dbReference type="ARBA" id="ARBA00011073"/>
    </source>
</evidence>
<feature type="active site" description="Charge relay system" evidence="5 6">
    <location>
        <position position="134"/>
    </location>
</feature>
<dbReference type="PROSITE" id="PS51892">
    <property type="entry name" value="SUBTILASE"/>
    <property type="match status" value="1"/>
</dbReference>
<protein>
    <submittedName>
        <fullName evidence="10">Putative subtilisin-like protease</fullName>
    </submittedName>
</protein>
<feature type="region of interest" description="Disordered" evidence="8">
    <location>
        <begin position="43"/>
        <end position="97"/>
    </location>
</feature>
<dbReference type="Pfam" id="PF00082">
    <property type="entry name" value="Peptidase_S8"/>
    <property type="match status" value="1"/>
</dbReference>